<keyword evidence="3 7" id="KW-0732">Signal</keyword>
<evidence type="ECO:0000256" key="2">
    <source>
        <dbReference type="ARBA" id="ARBA00022692"/>
    </source>
</evidence>
<accession>A2EDR1</accession>
<dbReference type="KEGG" id="tva:4767142"/>
<dbReference type="PROSITE" id="PS51328">
    <property type="entry name" value="L_LECTIN_LIKE"/>
    <property type="match status" value="1"/>
</dbReference>
<evidence type="ECO:0000256" key="3">
    <source>
        <dbReference type="ARBA" id="ARBA00022729"/>
    </source>
</evidence>
<evidence type="ECO:0000256" key="6">
    <source>
        <dbReference type="SAM" id="Phobius"/>
    </source>
</evidence>
<evidence type="ECO:0000259" key="8">
    <source>
        <dbReference type="PROSITE" id="PS51328"/>
    </source>
</evidence>
<dbReference type="GO" id="GO:0006888">
    <property type="term" value="P:endoplasmic reticulum to Golgi vesicle-mediated transport"/>
    <property type="evidence" value="ECO:0000318"/>
    <property type="project" value="GO_Central"/>
</dbReference>
<evidence type="ECO:0000256" key="5">
    <source>
        <dbReference type="ARBA" id="ARBA00023136"/>
    </source>
</evidence>
<dbReference type="InParanoid" id="A2EDR1"/>
<evidence type="ECO:0000313" key="10">
    <source>
        <dbReference type="Proteomes" id="UP000001542"/>
    </source>
</evidence>
<dbReference type="OrthoDB" id="10265193at2759"/>
<reference evidence="9" key="2">
    <citation type="journal article" date="2007" name="Science">
        <title>Draft genome sequence of the sexually transmitted pathogen Trichomonas vaginalis.</title>
        <authorList>
            <person name="Carlton J.M."/>
            <person name="Hirt R.P."/>
            <person name="Silva J.C."/>
            <person name="Delcher A.L."/>
            <person name="Schatz M."/>
            <person name="Zhao Q."/>
            <person name="Wortman J.R."/>
            <person name="Bidwell S.L."/>
            <person name="Alsmark U.C.M."/>
            <person name="Besteiro S."/>
            <person name="Sicheritz-Ponten T."/>
            <person name="Noel C.J."/>
            <person name="Dacks J.B."/>
            <person name="Foster P.G."/>
            <person name="Simillion C."/>
            <person name="Van de Peer Y."/>
            <person name="Miranda-Saavedra D."/>
            <person name="Barton G.J."/>
            <person name="Westrop G.D."/>
            <person name="Mueller S."/>
            <person name="Dessi D."/>
            <person name="Fiori P.L."/>
            <person name="Ren Q."/>
            <person name="Paulsen I."/>
            <person name="Zhang H."/>
            <person name="Bastida-Corcuera F.D."/>
            <person name="Simoes-Barbosa A."/>
            <person name="Brown M.T."/>
            <person name="Hayes R.D."/>
            <person name="Mukherjee M."/>
            <person name="Okumura C.Y."/>
            <person name="Schneider R."/>
            <person name="Smith A.J."/>
            <person name="Vanacova S."/>
            <person name="Villalvazo M."/>
            <person name="Haas B.J."/>
            <person name="Pertea M."/>
            <person name="Feldblyum T.V."/>
            <person name="Utterback T.R."/>
            <person name="Shu C.L."/>
            <person name="Osoegawa K."/>
            <person name="de Jong P.J."/>
            <person name="Hrdy I."/>
            <person name="Horvathova L."/>
            <person name="Zubacova Z."/>
            <person name="Dolezal P."/>
            <person name="Malik S.B."/>
            <person name="Logsdon J.M. Jr."/>
            <person name="Henze K."/>
            <person name="Gupta A."/>
            <person name="Wang C.C."/>
            <person name="Dunne R.L."/>
            <person name="Upcroft J.A."/>
            <person name="Upcroft P."/>
            <person name="White O."/>
            <person name="Salzberg S.L."/>
            <person name="Tang P."/>
            <person name="Chiu C.-H."/>
            <person name="Lee Y.-S."/>
            <person name="Embley T.M."/>
            <person name="Coombs G.H."/>
            <person name="Mottram J.C."/>
            <person name="Tachezy J."/>
            <person name="Fraser-Liggett C.M."/>
            <person name="Johnson P.J."/>
        </authorList>
    </citation>
    <scope>NUCLEOTIDE SEQUENCE [LARGE SCALE GENOMIC DNA]</scope>
    <source>
        <strain evidence="9">G3</strain>
    </source>
</reference>
<feature type="transmembrane region" description="Helical" evidence="6">
    <location>
        <begin position="398"/>
        <end position="420"/>
    </location>
</feature>
<dbReference type="CDD" id="cd07308">
    <property type="entry name" value="lectin_leg-like"/>
    <property type="match status" value="1"/>
</dbReference>
<dbReference type="RefSeq" id="XP_001321449.1">
    <property type="nucleotide sequence ID" value="XM_001321414.1"/>
</dbReference>
<dbReference type="Proteomes" id="UP000001542">
    <property type="component" value="Unassembled WGS sequence"/>
</dbReference>
<dbReference type="VEuPathDB" id="TrichDB:TVAG_309150"/>
<keyword evidence="4 6" id="KW-1133">Transmembrane helix</keyword>
<dbReference type="VEuPathDB" id="TrichDB:TVAGG3_0944930"/>
<dbReference type="EMBL" id="DS113362">
    <property type="protein sequence ID" value="EAY09226.1"/>
    <property type="molecule type" value="Genomic_DNA"/>
</dbReference>
<proteinExistence type="predicted"/>
<dbReference type="GO" id="GO:0030134">
    <property type="term" value="C:COPII-coated ER to Golgi transport vesicle"/>
    <property type="evidence" value="ECO:0000318"/>
    <property type="project" value="GO_Central"/>
</dbReference>
<dbReference type="InterPro" id="IPR013320">
    <property type="entry name" value="ConA-like_dom_sf"/>
</dbReference>
<dbReference type="PANTHER" id="PTHR12223:SF28">
    <property type="entry name" value="LECTIN, MANNOSE BINDING 1 LIKE"/>
    <property type="match status" value="1"/>
</dbReference>
<dbReference type="GO" id="GO:0005793">
    <property type="term" value="C:endoplasmic reticulum-Golgi intermediate compartment"/>
    <property type="evidence" value="ECO:0000318"/>
    <property type="project" value="GO_Central"/>
</dbReference>
<feature type="domain" description="L-type lectin-like" evidence="8">
    <location>
        <begin position="9"/>
        <end position="221"/>
    </location>
</feature>
<dbReference type="GO" id="GO:0005789">
    <property type="term" value="C:endoplasmic reticulum membrane"/>
    <property type="evidence" value="ECO:0000318"/>
    <property type="project" value="GO_Central"/>
</dbReference>
<feature type="signal peptide" evidence="7">
    <location>
        <begin position="1"/>
        <end position="15"/>
    </location>
</feature>
<keyword evidence="10" id="KW-1185">Reference proteome</keyword>
<dbReference type="InterPro" id="IPR051136">
    <property type="entry name" value="Intracellular_Lectin-GPT"/>
</dbReference>
<dbReference type="InterPro" id="IPR005052">
    <property type="entry name" value="Lectin_leg"/>
</dbReference>
<dbReference type="GO" id="GO:0000139">
    <property type="term" value="C:Golgi membrane"/>
    <property type="evidence" value="ECO:0000318"/>
    <property type="project" value="GO_Central"/>
</dbReference>
<sequence>MFQLLLSFSAAKTVADVAPPYQLDKNGKIGLWEYSGATVPTDEGIIVVPPLQHRKGCLWTDVEIPSDTMWLINYTLQIPRVEGGQFGFWFISKYGAQGNLAGGPQKFDGIAILAQVAQKEDGKFGFYLNYFENDGTKAINPEDISKNGVFVDFSRRAPFQISIQFLKNKIGVYSPMHTINKGIILEAFLKRDISQNYIGMTAQTDYYTMRLDLLDIKFDVNLKTAARHSATMKTSPHSAKYQPSVSRHLRNSNYNLTLKEADEFEKNQGIVNDEKNIYQLLDVIEEINKANFDVASFSELNAFIRNNILNYTQKWQKRTVKLVERVQNTRDIASSAFNYTHQMMELFRDTMSVSVSKANSKIHDMNALLNEIGARGVDENRELQEMANEVNKHSIGSYLMYAAIAEVVGILILLISAMTCGKNYVYGSLRN</sequence>
<dbReference type="Gene3D" id="2.60.120.200">
    <property type="match status" value="1"/>
</dbReference>
<gene>
    <name evidence="9" type="ORF">TVAG_309150</name>
</gene>
<reference evidence="9" key="1">
    <citation type="submission" date="2006-10" db="EMBL/GenBank/DDBJ databases">
        <authorList>
            <person name="Amadeo P."/>
            <person name="Zhao Q."/>
            <person name="Wortman J."/>
            <person name="Fraser-Liggett C."/>
            <person name="Carlton J."/>
        </authorList>
    </citation>
    <scope>NUCLEOTIDE SEQUENCE</scope>
    <source>
        <strain evidence="9">G3</strain>
    </source>
</reference>
<dbReference type="GO" id="GO:0005537">
    <property type="term" value="F:D-mannose binding"/>
    <property type="evidence" value="ECO:0000318"/>
    <property type="project" value="GO_Central"/>
</dbReference>
<dbReference type="PANTHER" id="PTHR12223">
    <property type="entry name" value="VESICULAR MANNOSE-BINDING LECTIN"/>
    <property type="match status" value="1"/>
</dbReference>
<evidence type="ECO:0000256" key="7">
    <source>
        <dbReference type="SAM" id="SignalP"/>
    </source>
</evidence>
<keyword evidence="5 6" id="KW-0472">Membrane</keyword>
<organism evidence="9 10">
    <name type="scientific">Trichomonas vaginalis (strain ATCC PRA-98 / G3)</name>
    <dbReference type="NCBI Taxonomy" id="412133"/>
    <lineage>
        <taxon>Eukaryota</taxon>
        <taxon>Metamonada</taxon>
        <taxon>Parabasalia</taxon>
        <taxon>Trichomonadida</taxon>
        <taxon>Trichomonadidae</taxon>
        <taxon>Trichomonas</taxon>
    </lineage>
</organism>
<feature type="chain" id="PRO_5011999853" evidence="7">
    <location>
        <begin position="16"/>
        <end position="431"/>
    </location>
</feature>
<dbReference type="SMR" id="A2EDR1"/>
<protein>
    <submittedName>
        <fullName evidence="9">Legume-like lectin family protein</fullName>
    </submittedName>
</protein>
<name>A2EDR1_TRIV3</name>
<comment type="subcellular location">
    <subcellularLocation>
        <location evidence="1">Membrane</location>
        <topology evidence="1">Single-pass type I membrane protein</topology>
    </subcellularLocation>
</comment>
<keyword evidence="2 6" id="KW-0812">Transmembrane</keyword>
<dbReference type="Pfam" id="PF03388">
    <property type="entry name" value="Lectin_leg-like"/>
    <property type="match status" value="1"/>
</dbReference>
<dbReference type="STRING" id="5722.A2EDR1"/>
<evidence type="ECO:0000256" key="1">
    <source>
        <dbReference type="ARBA" id="ARBA00004479"/>
    </source>
</evidence>
<dbReference type="AlphaFoldDB" id="A2EDR1"/>
<evidence type="ECO:0000256" key="4">
    <source>
        <dbReference type="ARBA" id="ARBA00022989"/>
    </source>
</evidence>
<dbReference type="SUPFAM" id="SSF49899">
    <property type="entry name" value="Concanavalin A-like lectins/glucanases"/>
    <property type="match status" value="1"/>
</dbReference>
<dbReference type="eggNOG" id="KOG3838">
    <property type="taxonomic scope" value="Eukaryota"/>
</dbReference>
<dbReference type="FunFam" id="2.60.120.200:FF:000270">
    <property type="entry name" value="Legume-like lectin family protein"/>
    <property type="match status" value="1"/>
</dbReference>
<evidence type="ECO:0000313" key="9">
    <source>
        <dbReference type="EMBL" id="EAY09226.1"/>
    </source>
</evidence>